<dbReference type="Gene3D" id="3.40.50.200">
    <property type="entry name" value="Peptidase S8/S53 domain"/>
    <property type="match status" value="2"/>
</dbReference>
<keyword evidence="8" id="KW-1185">Reference proteome</keyword>
<dbReference type="PRINTS" id="PR00723">
    <property type="entry name" value="SUBTILISIN"/>
</dbReference>
<feature type="domain" description="Peptidase S8/S53" evidence="6">
    <location>
        <begin position="46"/>
        <end position="466"/>
    </location>
</feature>
<comment type="similarity">
    <text evidence="1 5">Belongs to the peptidase S8 family.</text>
</comment>
<gene>
    <name evidence="7" type="ORF">N7U66_10025</name>
</gene>
<dbReference type="GO" id="GO:0006508">
    <property type="term" value="P:proteolysis"/>
    <property type="evidence" value="ECO:0007669"/>
    <property type="project" value="UniProtKB-KW"/>
</dbReference>
<feature type="active site" description="Charge relay system" evidence="5">
    <location>
        <position position="434"/>
    </location>
</feature>
<name>A0A9E8MXW9_9FLAO</name>
<feature type="active site" description="Charge relay system" evidence="5">
    <location>
        <position position="54"/>
    </location>
</feature>
<dbReference type="PROSITE" id="PS51892">
    <property type="entry name" value="SUBTILASE"/>
    <property type="match status" value="1"/>
</dbReference>
<accession>A0A9E8MXW9</accession>
<dbReference type="EMBL" id="CP113088">
    <property type="protein sequence ID" value="WAC03727.1"/>
    <property type="molecule type" value="Genomic_DNA"/>
</dbReference>
<dbReference type="InterPro" id="IPR000209">
    <property type="entry name" value="Peptidase_S8/S53_dom"/>
</dbReference>
<keyword evidence="3 5" id="KW-0378">Hydrolase</keyword>
<dbReference type="PANTHER" id="PTHR43399:SF4">
    <property type="entry name" value="CELL WALL-ASSOCIATED PROTEASE"/>
    <property type="match status" value="1"/>
</dbReference>
<evidence type="ECO:0000256" key="3">
    <source>
        <dbReference type="ARBA" id="ARBA00022801"/>
    </source>
</evidence>
<evidence type="ECO:0000313" key="8">
    <source>
        <dbReference type="Proteomes" id="UP001164705"/>
    </source>
</evidence>
<dbReference type="InterPro" id="IPR036852">
    <property type="entry name" value="Peptidase_S8/S53_dom_sf"/>
</dbReference>
<dbReference type="InterPro" id="IPR051048">
    <property type="entry name" value="Peptidase_S8/S53_subtilisin"/>
</dbReference>
<dbReference type="KEGG" id="lnu:N7U66_10025"/>
<reference evidence="7" key="1">
    <citation type="submission" date="2022-11" db="EMBL/GenBank/DDBJ databases">
        <title>Lacinutrix neustonica HL-RS19T sp. nov., isolated from the surface microlayer sample of brackish Lake Shihwa.</title>
        <authorList>
            <person name="Choi J.Y."/>
            <person name="Hwang C.Y."/>
        </authorList>
    </citation>
    <scope>NUCLEOTIDE SEQUENCE</scope>
    <source>
        <strain evidence="7">HL-RS19</strain>
    </source>
</reference>
<dbReference type="Proteomes" id="UP001164705">
    <property type="component" value="Chromosome"/>
</dbReference>
<evidence type="ECO:0000256" key="4">
    <source>
        <dbReference type="ARBA" id="ARBA00022825"/>
    </source>
</evidence>
<dbReference type="Pfam" id="PF00082">
    <property type="entry name" value="Peptidase_S8"/>
    <property type="match status" value="1"/>
</dbReference>
<evidence type="ECO:0000259" key="6">
    <source>
        <dbReference type="Pfam" id="PF00082"/>
    </source>
</evidence>
<dbReference type="RefSeq" id="WP_267678362.1">
    <property type="nucleotide sequence ID" value="NZ_CP113088.1"/>
</dbReference>
<dbReference type="GO" id="GO:0004252">
    <property type="term" value="F:serine-type endopeptidase activity"/>
    <property type="evidence" value="ECO:0007669"/>
    <property type="project" value="UniProtKB-UniRule"/>
</dbReference>
<evidence type="ECO:0000256" key="1">
    <source>
        <dbReference type="ARBA" id="ARBA00011073"/>
    </source>
</evidence>
<dbReference type="PANTHER" id="PTHR43399">
    <property type="entry name" value="SUBTILISIN-RELATED"/>
    <property type="match status" value="1"/>
</dbReference>
<keyword evidence="2 5" id="KW-0645">Protease</keyword>
<dbReference type="AlphaFoldDB" id="A0A9E8MXW9"/>
<organism evidence="7 8">
    <name type="scientific">Lacinutrix neustonica</name>
    <dbReference type="NCBI Taxonomy" id="2980107"/>
    <lineage>
        <taxon>Bacteria</taxon>
        <taxon>Pseudomonadati</taxon>
        <taxon>Bacteroidota</taxon>
        <taxon>Flavobacteriia</taxon>
        <taxon>Flavobacteriales</taxon>
        <taxon>Flavobacteriaceae</taxon>
        <taxon>Lacinutrix</taxon>
    </lineage>
</organism>
<evidence type="ECO:0000256" key="2">
    <source>
        <dbReference type="ARBA" id="ARBA00022670"/>
    </source>
</evidence>
<proteinExistence type="inferred from homology"/>
<dbReference type="InterPro" id="IPR015500">
    <property type="entry name" value="Peptidase_S8_subtilisin-rel"/>
</dbReference>
<keyword evidence="4 5" id="KW-0720">Serine protease</keyword>
<evidence type="ECO:0000313" key="7">
    <source>
        <dbReference type="EMBL" id="WAC03727.1"/>
    </source>
</evidence>
<protein>
    <submittedName>
        <fullName evidence="7">S8 family serine peptidase</fullName>
    </submittedName>
</protein>
<dbReference type="SUPFAM" id="SSF52743">
    <property type="entry name" value="Subtilisin-like"/>
    <property type="match status" value="1"/>
</dbReference>
<evidence type="ECO:0000256" key="5">
    <source>
        <dbReference type="PROSITE-ProRule" id="PRU01240"/>
    </source>
</evidence>
<sequence>MDKELSIEDPLIDKSSWQNKDIIDDSIPGISLDKAYNTILKNKKNKTIVVAVLDSPIDLCNRDIANNVWINTKEIPNNAIDDDDNGYPDDIYGWNFLGDITHANYDYVRIVKRYQSIFENKTERDIKPKDLDVFNNYLKAKSKYDKENDLGRRKSLYAINIMKKDNEAKKALSPFVKNNIYTIEKLNELDTIGNGLHKHVEQVKSLLKYELTDQQLKQEFEKIQVDYNKRLNLNFNERTINGDTPDNINDIHYRNNTVSSNLDLYTHGTGVSGVIVEKHNDTILTNNIKIMPVCISPFGDEHDKDIALGIRYAVDNGAKVINMSFGKEFSLYPKWVHDALIYAEEHNVLIVSSCGNGWLNLNEVNDYYPNDNINNGKEVCDNFLLVGASSHLANENLKVSYSNYGTIDVDVFAPGGKIYTTYPNNEIKIDSGTSLAAALTSKVAALIFSYYPNLSASQVKHIIMDSV</sequence>
<feature type="active site" description="Charge relay system" evidence="5">
    <location>
        <position position="267"/>
    </location>
</feature>